<organism evidence="1 2">
    <name type="scientific">Thermasporomyces composti</name>
    <dbReference type="NCBI Taxonomy" id="696763"/>
    <lineage>
        <taxon>Bacteria</taxon>
        <taxon>Bacillati</taxon>
        <taxon>Actinomycetota</taxon>
        <taxon>Actinomycetes</taxon>
        <taxon>Propionibacteriales</taxon>
        <taxon>Nocardioidaceae</taxon>
        <taxon>Thermasporomyces</taxon>
    </lineage>
</organism>
<proteinExistence type="predicted"/>
<keyword evidence="2" id="KW-1185">Reference proteome</keyword>
<name>A0A3D9VFE2_THECX</name>
<gene>
    <name evidence="1" type="ORF">DFJ64_2298</name>
</gene>
<evidence type="ECO:0008006" key="3">
    <source>
        <dbReference type="Google" id="ProtNLM"/>
    </source>
</evidence>
<evidence type="ECO:0000313" key="1">
    <source>
        <dbReference type="EMBL" id="REF36864.1"/>
    </source>
</evidence>
<dbReference type="AlphaFoldDB" id="A0A3D9VFE2"/>
<protein>
    <recommendedName>
        <fullName evidence="3">TadE-like protein</fullName>
    </recommendedName>
</protein>
<accession>A0A3D9VFE2</accession>
<dbReference type="NCBIfam" id="NF041390">
    <property type="entry name" value="TadE_Rv3655c"/>
    <property type="match status" value="1"/>
</dbReference>
<dbReference type="EMBL" id="QTUC01000001">
    <property type="protein sequence ID" value="REF36864.1"/>
    <property type="molecule type" value="Genomic_DNA"/>
</dbReference>
<comment type="caution">
    <text evidence="1">The sequence shown here is derived from an EMBL/GenBank/DDBJ whole genome shotgun (WGS) entry which is preliminary data.</text>
</comment>
<dbReference type="InterPro" id="IPR049790">
    <property type="entry name" value="Rv3655c/TadE"/>
</dbReference>
<dbReference type="Proteomes" id="UP000256485">
    <property type="component" value="Unassembled WGS sequence"/>
</dbReference>
<reference evidence="1 2" key="1">
    <citation type="submission" date="2018-08" db="EMBL/GenBank/DDBJ databases">
        <title>Sequencing the genomes of 1000 actinobacteria strains.</title>
        <authorList>
            <person name="Klenk H.-P."/>
        </authorList>
    </citation>
    <scope>NUCLEOTIDE SEQUENCE [LARGE SCALE GENOMIC DNA]</scope>
    <source>
        <strain evidence="1 2">DSM 22891</strain>
    </source>
</reference>
<dbReference type="OrthoDB" id="4481209at2"/>
<evidence type="ECO:0000313" key="2">
    <source>
        <dbReference type="Proteomes" id="UP000256485"/>
    </source>
</evidence>
<sequence>MVTVETALALAALVVVTAGMAWVVSLVATQARCVDAARDTARAIARGESSAASQAEGRRSAPAGADIAVQVADDVVTVEVSVEARPPWPVLSHLPGVPVSGRAVVALEPGHPDPLTAPDR</sequence>